<proteinExistence type="predicted"/>
<feature type="non-terminal residue" evidence="1">
    <location>
        <position position="391"/>
    </location>
</feature>
<feature type="non-terminal residue" evidence="1">
    <location>
        <position position="1"/>
    </location>
</feature>
<dbReference type="AlphaFoldDB" id="A0A3B1C4Q7"/>
<protein>
    <recommendedName>
        <fullName evidence="2">TonB-dependent receptor</fullName>
    </recommendedName>
</protein>
<accession>A0A3B1C4Q7</accession>
<evidence type="ECO:0000313" key="1">
    <source>
        <dbReference type="EMBL" id="VAX19024.1"/>
    </source>
</evidence>
<name>A0A3B1C4Q7_9ZZZZ</name>
<dbReference type="EMBL" id="UOGD01000125">
    <property type="protein sequence ID" value="VAX19024.1"/>
    <property type="molecule type" value="Genomic_DNA"/>
</dbReference>
<reference evidence="1" key="1">
    <citation type="submission" date="2018-06" db="EMBL/GenBank/DDBJ databases">
        <authorList>
            <person name="Zhirakovskaya E."/>
        </authorList>
    </citation>
    <scope>NUCLEOTIDE SEQUENCE</scope>
</reference>
<gene>
    <name evidence="1" type="ORF">MNBD_IGNAVI01-892</name>
</gene>
<sequence>AIIVVAGTETVYIDGERLKRGENNDYVIDYSLAEITFTINKLITSASRITVDFEYMDRQYERSLVGGNATTKFFDDKLKLQFNYFTEGDDENNPIDLVLTDADKKILEEAGDDRFKAVKSGVTLAQEDSSGKRVGTYTKVDTVINSNDYSYYYYDPGADSSIYNVVFSFVGTGLGDYQRISIGNFEFVGVGNGDYLPVKFIPMPQQKQLGNIVLEATPWKNLSLNLEIAGSFFNKNKFSNLDNGDNFGRAHNISLKLDNSKIDIGSLSLGLIGLSYRERYVQDRFSSLDRYNTIEYRRDYNIINTSPQNETLREAKLFLQPIEQLTADLNYGSLKRGEVFSSNRFFGKVKLNKTKEYRAKYNYDYVSTVDIPLTSIWFKQEGIASYTFGKF</sequence>
<evidence type="ECO:0008006" key="2">
    <source>
        <dbReference type="Google" id="ProtNLM"/>
    </source>
</evidence>
<organism evidence="1">
    <name type="scientific">hydrothermal vent metagenome</name>
    <dbReference type="NCBI Taxonomy" id="652676"/>
    <lineage>
        <taxon>unclassified sequences</taxon>
        <taxon>metagenomes</taxon>
        <taxon>ecological metagenomes</taxon>
    </lineage>
</organism>